<evidence type="ECO:0000313" key="1">
    <source>
        <dbReference type="EMBL" id="KAI8549378.1"/>
    </source>
</evidence>
<reference evidence="1" key="1">
    <citation type="submission" date="2022-02" db="EMBL/GenBank/DDBJ databases">
        <title>Plant Genome Project.</title>
        <authorList>
            <person name="Zhang R.-G."/>
        </authorList>
    </citation>
    <scope>NUCLEOTIDE SEQUENCE</scope>
    <source>
        <strain evidence="1">AT1</strain>
    </source>
</reference>
<dbReference type="Proteomes" id="UP001062846">
    <property type="component" value="Chromosome 6"/>
</dbReference>
<proteinExistence type="predicted"/>
<name>A0ACC0N7V7_RHOML</name>
<sequence length="310" mass="34401">MGSAWIRTLVILLCFCFIPSNVWAGKAACHDPMFGSCYGIPHNCPAACPRLCEVDCRLCKPYCGKILTTAFSSLCIALCACVHMKDKDFCLVSDPKLHINAHFIGKKSKKGRDFTWVHSIGILFGHHQFYLGARTVSKWQESTENMLIHLNGEFLVLPNGEGKTWKSPETGLTVQRLADTNKVKVKVEGLFDIEARVVPITSEESRVHGYDVTEEDCFAHLELNFKFESLSKTVDGVLGQTYRQSYRSRVKMAAPMPIMGGAEKFASSHLFATDCSASKFGLRKEEDGDGVALRVECRSSIGGKGIFCKR</sequence>
<evidence type="ECO:0000313" key="2">
    <source>
        <dbReference type="Proteomes" id="UP001062846"/>
    </source>
</evidence>
<keyword evidence="2" id="KW-1185">Reference proteome</keyword>
<gene>
    <name evidence="1" type="ORF">RHMOL_Rhmol06G0019800</name>
</gene>
<protein>
    <submittedName>
        <fullName evidence="1">Uncharacterized protein</fullName>
    </submittedName>
</protein>
<dbReference type="EMBL" id="CM046393">
    <property type="protein sequence ID" value="KAI8549378.1"/>
    <property type="molecule type" value="Genomic_DNA"/>
</dbReference>
<accession>A0ACC0N7V7</accession>
<organism evidence="1 2">
    <name type="scientific">Rhododendron molle</name>
    <name type="common">Chinese azalea</name>
    <name type="synonym">Azalea mollis</name>
    <dbReference type="NCBI Taxonomy" id="49168"/>
    <lineage>
        <taxon>Eukaryota</taxon>
        <taxon>Viridiplantae</taxon>
        <taxon>Streptophyta</taxon>
        <taxon>Embryophyta</taxon>
        <taxon>Tracheophyta</taxon>
        <taxon>Spermatophyta</taxon>
        <taxon>Magnoliopsida</taxon>
        <taxon>eudicotyledons</taxon>
        <taxon>Gunneridae</taxon>
        <taxon>Pentapetalae</taxon>
        <taxon>asterids</taxon>
        <taxon>Ericales</taxon>
        <taxon>Ericaceae</taxon>
        <taxon>Ericoideae</taxon>
        <taxon>Rhodoreae</taxon>
        <taxon>Rhododendron</taxon>
    </lineage>
</organism>
<comment type="caution">
    <text evidence="1">The sequence shown here is derived from an EMBL/GenBank/DDBJ whole genome shotgun (WGS) entry which is preliminary data.</text>
</comment>